<keyword evidence="4" id="KW-0804">Transcription</keyword>
<feature type="compositionally biased region" description="Low complexity" evidence="6">
    <location>
        <begin position="94"/>
        <end position="105"/>
    </location>
</feature>
<feature type="compositionally biased region" description="Acidic residues" evidence="6">
    <location>
        <begin position="106"/>
        <end position="116"/>
    </location>
</feature>
<evidence type="ECO:0000313" key="7">
    <source>
        <dbReference type="EMBL" id="KAF1986196.1"/>
    </source>
</evidence>
<feature type="compositionally biased region" description="Polar residues" evidence="6">
    <location>
        <begin position="629"/>
        <end position="642"/>
    </location>
</feature>
<evidence type="ECO:0000256" key="4">
    <source>
        <dbReference type="ARBA" id="ARBA00023163"/>
    </source>
</evidence>
<feature type="compositionally biased region" description="Basic and acidic residues" evidence="6">
    <location>
        <begin position="147"/>
        <end position="158"/>
    </location>
</feature>
<evidence type="ECO:0008006" key="9">
    <source>
        <dbReference type="Google" id="ProtNLM"/>
    </source>
</evidence>
<feature type="compositionally biased region" description="Basic and acidic residues" evidence="6">
    <location>
        <begin position="669"/>
        <end position="685"/>
    </location>
</feature>
<evidence type="ECO:0000256" key="6">
    <source>
        <dbReference type="SAM" id="MobiDB-lite"/>
    </source>
</evidence>
<comment type="subcellular location">
    <subcellularLocation>
        <location evidence="1">Nucleus</location>
    </subcellularLocation>
</comment>
<dbReference type="OrthoDB" id="20886at2759"/>
<feature type="compositionally biased region" description="Basic and acidic residues" evidence="6">
    <location>
        <begin position="700"/>
        <end position="709"/>
    </location>
</feature>
<accession>A0A6G1GZ02</accession>
<dbReference type="GO" id="GO:0010468">
    <property type="term" value="P:regulation of gene expression"/>
    <property type="evidence" value="ECO:0007669"/>
    <property type="project" value="UniProtKB-ARBA"/>
</dbReference>
<dbReference type="Proteomes" id="UP000800041">
    <property type="component" value="Unassembled WGS sequence"/>
</dbReference>
<dbReference type="Pfam" id="PF08598">
    <property type="entry name" value="Sds3"/>
    <property type="match status" value="1"/>
</dbReference>
<keyword evidence="8" id="KW-1185">Reference proteome</keyword>
<dbReference type="PANTHER" id="PTHR21964">
    <property type="entry name" value="BREAST CANCER METASTASIS-SUPPRESSOR 1"/>
    <property type="match status" value="1"/>
</dbReference>
<name>A0A6G1GZ02_9PEZI</name>
<feature type="compositionally biased region" description="Low complexity" evidence="6">
    <location>
        <begin position="58"/>
        <end position="73"/>
    </location>
</feature>
<feature type="compositionally biased region" description="Basic residues" evidence="6">
    <location>
        <begin position="1"/>
        <end position="10"/>
    </location>
</feature>
<feature type="compositionally biased region" description="Basic and acidic residues" evidence="6">
    <location>
        <begin position="265"/>
        <end position="274"/>
    </location>
</feature>
<sequence length="865" mass="94253">MPASKGRSRSKTTDADALVKASSAVTPHSPDRTTFSQPPDPSEPHQQSTDKLEDLKPTPDTASDMMSTTTSHTVALESGGPNGVTDAPAKPFAEPQESPSSSLSELDVESDEEDDTIVGNAGVREAAEDDSEAETERLEVTPQSVRKVTEGADSRDIITRTPSKLAQEVDMDEDSDVPVSPTTRLDPLASTTTINDDAIETVNDNMEGSGSPSDREHGSGSRKRKRSSGDVSSLSDISDIDMPAAKRSHSEKDGMSRVDVFAVEEPAKELRADPADVVDDAIIEDEPEADDEEAELEDEATAAPVPIPKTSKFGKGKKKGKKGRLPEAAEAVGGTPAPDAEVDDTISPDNEEEDANEQADETAAERKQALDSFEGIKKQFIAFRERHVNESLAQVTRELELLQEPNSVHPDYVAMLKCIDQRRDDKIKHEDILLKYELGALKKRTVAERGQHLGQYFQTARDEREKAIEKCQKHQYALQRDRRRWGADDRNYTYMYNPDRSVQLQRQIAYNLEVSILAGVAKHVGFPAGPELKPLDPAEIEADLREMNIQPAAPVPTPAPAPPPFARQPFLHQPSADQAAAENEFIEQTPWANPQLAYMQGGAPQPPRFHTGSIFSTPATNGRHVVVNGSGSTVEMVSNPPSSAVAPHFHQPQQMDVDAQAGEPSAKSPPKEGDGANREKGDSERWPQTGWPPMAFADPRPARTADMHQLKAQPEGRATAEPEYAAKFLAEKGRETRQFLFDERQAERQSQHHHHQQGHHHEPPHPQQHYHHHQQTPSHPHPHSQQQETPIPAPAYTLDLSRGPHRASPLSASPSTNTKKEHLESGPGGPGPGPGIDLNVPGLHRQGGVVLSATPVSVAVGRGGH</sequence>
<organism evidence="7 8">
    <name type="scientific">Aulographum hederae CBS 113979</name>
    <dbReference type="NCBI Taxonomy" id="1176131"/>
    <lineage>
        <taxon>Eukaryota</taxon>
        <taxon>Fungi</taxon>
        <taxon>Dikarya</taxon>
        <taxon>Ascomycota</taxon>
        <taxon>Pezizomycotina</taxon>
        <taxon>Dothideomycetes</taxon>
        <taxon>Pleosporomycetidae</taxon>
        <taxon>Aulographales</taxon>
        <taxon>Aulographaceae</taxon>
    </lineage>
</organism>
<proteinExistence type="predicted"/>
<gene>
    <name evidence="7" type="ORF">K402DRAFT_394052</name>
</gene>
<evidence type="ECO:0000256" key="1">
    <source>
        <dbReference type="ARBA" id="ARBA00004123"/>
    </source>
</evidence>
<dbReference type="SMART" id="SM01401">
    <property type="entry name" value="Sds3"/>
    <property type="match status" value="1"/>
</dbReference>
<feature type="compositionally biased region" description="Polar residues" evidence="6">
    <location>
        <begin position="202"/>
        <end position="212"/>
    </location>
</feature>
<feature type="compositionally biased region" description="Acidic residues" evidence="6">
    <location>
        <begin position="340"/>
        <end position="362"/>
    </location>
</feature>
<evidence type="ECO:0000256" key="5">
    <source>
        <dbReference type="ARBA" id="ARBA00023242"/>
    </source>
</evidence>
<feature type="compositionally biased region" description="Basic residues" evidence="6">
    <location>
        <begin position="312"/>
        <end position="323"/>
    </location>
</feature>
<dbReference type="AlphaFoldDB" id="A0A6G1GZ02"/>
<feature type="compositionally biased region" description="Low complexity" evidence="6">
    <location>
        <begin position="229"/>
        <end position="241"/>
    </location>
</feature>
<keyword evidence="5" id="KW-0539">Nucleus</keyword>
<evidence type="ECO:0000313" key="8">
    <source>
        <dbReference type="Proteomes" id="UP000800041"/>
    </source>
</evidence>
<feature type="region of interest" description="Disordered" evidence="6">
    <location>
        <begin position="553"/>
        <end position="582"/>
    </location>
</feature>
<dbReference type="GO" id="GO:0005654">
    <property type="term" value="C:nucleoplasm"/>
    <property type="evidence" value="ECO:0007669"/>
    <property type="project" value="UniProtKB-ARBA"/>
</dbReference>
<feature type="region of interest" description="Disordered" evidence="6">
    <location>
        <begin position="618"/>
        <end position="843"/>
    </location>
</feature>
<feature type="compositionally biased region" description="Basic and acidic residues" evidence="6">
    <location>
        <begin position="729"/>
        <end position="750"/>
    </location>
</feature>
<feature type="compositionally biased region" description="Pro residues" evidence="6">
    <location>
        <begin position="553"/>
        <end position="566"/>
    </location>
</feature>
<feature type="compositionally biased region" description="Acidic residues" evidence="6">
    <location>
        <begin position="276"/>
        <end position="300"/>
    </location>
</feature>
<dbReference type="InterPro" id="IPR013907">
    <property type="entry name" value="Sds3"/>
</dbReference>
<feature type="region of interest" description="Disordered" evidence="6">
    <location>
        <begin position="1"/>
        <end position="363"/>
    </location>
</feature>
<dbReference type="EMBL" id="ML977158">
    <property type="protein sequence ID" value="KAF1986196.1"/>
    <property type="molecule type" value="Genomic_DNA"/>
</dbReference>
<keyword evidence="3" id="KW-0805">Transcription regulation</keyword>
<evidence type="ECO:0000256" key="3">
    <source>
        <dbReference type="ARBA" id="ARBA00023015"/>
    </source>
</evidence>
<reference evidence="7" key="1">
    <citation type="journal article" date="2020" name="Stud. Mycol.">
        <title>101 Dothideomycetes genomes: a test case for predicting lifestyles and emergence of pathogens.</title>
        <authorList>
            <person name="Haridas S."/>
            <person name="Albert R."/>
            <person name="Binder M."/>
            <person name="Bloem J."/>
            <person name="Labutti K."/>
            <person name="Salamov A."/>
            <person name="Andreopoulos B."/>
            <person name="Baker S."/>
            <person name="Barry K."/>
            <person name="Bills G."/>
            <person name="Bluhm B."/>
            <person name="Cannon C."/>
            <person name="Castanera R."/>
            <person name="Culley D."/>
            <person name="Daum C."/>
            <person name="Ezra D."/>
            <person name="Gonzalez J."/>
            <person name="Henrissat B."/>
            <person name="Kuo A."/>
            <person name="Liang C."/>
            <person name="Lipzen A."/>
            <person name="Lutzoni F."/>
            <person name="Magnuson J."/>
            <person name="Mondo S."/>
            <person name="Nolan M."/>
            <person name="Ohm R."/>
            <person name="Pangilinan J."/>
            <person name="Park H.-J."/>
            <person name="Ramirez L."/>
            <person name="Alfaro M."/>
            <person name="Sun H."/>
            <person name="Tritt A."/>
            <person name="Yoshinaga Y."/>
            <person name="Zwiers L.-H."/>
            <person name="Turgeon B."/>
            <person name="Goodwin S."/>
            <person name="Spatafora J."/>
            <person name="Crous P."/>
            <person name="Grigoriev I."/>
        </authorList>
    </citation>
    <scope>NUCLEOTIDE SEQUENCE</scope>
    <source>
        <strain evidence="7">CBS 113979</strain>
    </source>
</reference>
<feature type="compositionally biased region" description="Basic and acidic residues" evidence="6">
    <location>
        <begin position="48"/>
        <end position="57"/>
    </location>
</feature>
<protein>
    <recommendedName>
        <fullName evidence="9">Transcriptional regulatory protein DEP1</fullName>
    </recommendedName>
</protein>
<feature type="compositionally biased region" description="Low complexity" evidence="6">
    <location>
        <begin position="775"/>
        <end position="787"/>
    </location>
</feature>
<keyword evidence="2" id="KW-0678">Repressor</keyword>
<evidence type="ECO:0000256" key="2">
    <source>
        <dbReference type="ARBA" id="ARBA00022491"/>
    </source>
</evidence>